<evidence type="ECO:0000313" key="3">
    <source>
        <dbReference type="Proteomes" id="UP001295684"/>
    </source>
</evidence>
<dbReference type="Proteomes" id="UP001295684">
    <property type="component" value="Unassembled WGS sequence"/>
</dbReference>
<gene>
    <name evidence="2" type="ORF">ECRASSUSDP1_LOCUS1881</name>
</gene>
<keyword evidence="3" id="KW-1185">Reference proteome</keyword>
<organism evidence="2 3">
    <name type="scientific">Euplotes crassus</name>
    <dbReference type="NCBI Taxonomy" id="5936"/>
    <lineage>
        <taxon>Eukaryota</taxon>
        <taxon>Sar</taxon>
        <taxon>Alveolata</taxon>
        <taxon>Ciliophora</taxon>
        <taxon>Intramacronucleata</taxon>
        <taxon>Spirotrichea</taxon>
        <taxon>Hypotrichia</taxon>
        <taxon>Euplotida</taxon>
        <taxon>Euplotidae</taxon>
        <taxon>Moneuplotes</taxon>
    </lineage>
</organism>
<proteinExistence type="predicted"/>
<protein>
    <submittedName>
        <fullName evidence="2">Uncharacterized protein</fullName>
    </submittedName>
</protein>
<evidence type="ECO:0000313" key="2">
    <source>
        <dbReference type="EMBL" id="CAI2360577.1"/>
    </source>
</evidence>
<feature type="region of interest" description="Disordered" evidence="1">
    <location>
        <begin position="88"/>
        <end position="112"/>
    </location>
</feature>
<sequence length="479" mass="55229">MREIFGEVEQVDVGPVDLDLNRGLHVLDRVKEVPEGDRQADDINVKKVSEDELEINERVLGHIDPNDKTSSDIELKIKKISIPSNQINKSTSLSTPLSKPSNSSKPPKSFKPQNSLLTLTILKSSLTDALFTPPTPPLPPPSIPLAPSLKQEPASSSSKVPRPHALPYTSFITKKLTVSQQLRASKPQSLLYTTYVGQHHNKYVLCRTPNFQDFIEVFKYIKDRYSLENYVKKISMQKGFRVIEGKEKGVTKREFRCEKAADEEVKCPFEVRFKKLHLDEFQMEKRYYLASYRDLHNHPLDFELKKSDMRNENKNSVEIRETLDFLDEEELPKYFELIAKLYGKEILHPKKRDKKNISKELQDTLNCSSNVLTEYFNTLCIKTQAKSPKQIQHSYNPNPLKTPYHRHSSSARFYAISLPSKTSTSHNLTLHDINKSKSYAKEKDDEVVEIKVLNKKKRKKLAPVRKLDWSHSSGDYNFE</sequence>
<reference evidence="2" key="1">
    <citation type="submission" date="2023-07" db="EMBL/GenBank/DDBJ databases">
        <authorList>
            <consortium name="AG Swart"/>
            <person name="Singh M."/>
            <person name="Singh A."/>
            <person name="Seah K."/>
            <person name="Emmerich C."/>
        </authorList>
    </citation>
    <scope>NUCLEOTIDE SEQUENCE</scope>
    <source>
        <strain evidence="2">DP1</strain>
    </source>
</reference>
<evidence type="ECO:0000256" key="1">
    <source>
        <dbReference type="SAM" id="MobiDB-lite"/>
    </source>
</evidence>
<accession>A0AAD1U4Y3</accession>
<dbReference type="AlphaFoldDB" id="A0AAD1U4Y3"/>
<dbReference type="EMBL" id="CAMPGE010001777">
    <property type="protein sequence ID" value="CAI2360577.1"/>
    <property type="molecule type" value="Genomic_DNA"/>
</dbReference>
<comment type="caution">
    <text evidence="2">The sequence shown here is derived from an EMBL/GenBank/DDBJ whole genome shotgun (WGS) entry which is preliminary data.</text>
</comment>
<name>A0AAD1U4Y3_EUPCR</name>
<feature type="compositionally biased region" description="Pro residues" evidence="1">
    <location>
        <begin position="133"/>
        <end position="144"/>
    </location>
</feature>
<feature type="region of interest" description="Disordered" evidence="1">
    <location>
        <begin position="130"/>
        <end position="162"/>
    </location>
</feature>